<dbReference type="Proteomes" id="UP000326924">
    <property type="component" value="Unassembled WGS sequence"/>
</dbReference>
<dbReference type="AlphaFoldDB" id="A0A5J5EDU1"/>
<dbReference type="OrthoDB" id="391988at2759"/>
<evidence type="ECO:0000256" key="3">
    <source>
        <dbReference type="ARBA" id="ARBA00022842"/>
    </source>
</evidence>
<evidence type="ECO:0000313" key="8">
    <source>
        <dbReference type="Proteomes" id="UP000326924"/>
    </source>
</evidence>
<feature type="compositionally biased region" description="Basic and acidic residues" evidence="5">
    <location>
        <begin position="38"/>
        <end position="52"/>
    </location>
</feature>
<keyword evidence="3" id="KW-0460">Magnesium</keyword>
<keyword evidence="8" id="KW-1185">Reference proteome</keyword>
<dbReference type="Gene3D" id="3.40.50.300">
    <property type="entry name" value="P-loop containing nucleotide triphosphate hydrolases"/>
    <property type="match status" value="1"/>
</dbReference>
<dbReference type="SUPFAM" id="SSF52540">
    <property type="entry name" value="P-loop containing nucleoside triphosphate hydrolases"/>
    <property type="match status" value="1"/>
</dbReference>
<feature type="domain" description="EngB-type G" evidence="6">
    <location>
        <begin position="149"/>
        <end position="326"/>
    </location>
</feature>
<evidence type="ECO:0000313" key="7">
    <source>
        <dbReference type="EMBL" id="KAA8893207.1"/>
    </source>
</evidence>
<sequence>MLGSTNCFAPRITRRFLRIRVRSLLHSPIRPPLAPRPPSKERRLQRQADVAHEVPTPSTPPAHAHTQKPEATSGPLPKVEVPNVGIGSKSHSKPPIESPPPPGLSNYAYRWETIEPTHEELIRADEFFCRYPPKHLWSEAKFKKIDYGNAPEVAFLGRSNVGKSSLLNALMNHQGMAYTSSKPGKTKLLSAFAINQGKLVLMDMPGYGHASREDWGTQIMKCRRAFVLIEASHGPKPTDLMLLEHLGREGISFQVILSKIDKLKRGDSTRRAFEDMRHILQTGIAGVAGLGEILGVAGNPAKKAPGGDRRIGISALRHTILQACGLDRTKW</sequence>
<keyword evidence="1" id="KW-0479">Metal-binding</keyword>
<evidence type="ECO:0000259" key="6">
    <source>
        <dbReference type="PROSITE" id="PS51706"/>
    </source>
</evidence>
<dbReference type="GO" id="GO:0005739">
    <property type="term" value="C:mitochondrion"/>
    <property type="evidence" value="ECO:0007669"/>
    <property type="project" value="TreeGrafter"/>
</dbReference>
<evidence type="ECO:0000256" key="2">
    <source>
        <dbReference type="ARBA" id="ARBA00022741"/>
    </source>
</evidence>
<dbReference type="InterPro" id="IPR030393">
    <property type="entry name" value="G_ENGB_dom"/>
</dbReference>
<dbReference type="PROSITE" id="PS51706">
    <property type="entry name" value="G_ENGB"/>
    <property type="match status" value="1"/>
</dbReference>
<feature type="region of interest" description="Disordered" evidence="5">
    <location>
        <begin position="28"/>
        <end position="102"/>
    </location>
</feature>
<dbReference type="Pfam" id="PF01926">
    <property type="entry name" value="MMR_HSR1"/>
    <property type="match status" value="1"/>
</dbReference>
<evidence type="ECO:0000256" key="5">
    <source>
        <dbReference type="SAM" id="MobiDB-lite"/>
    </source>
</evidence>
<gene>
    <name evidence="7" type="ORF">FN846DRAFT_555699</name>
</gene>
<comment type="caution">
    <text evidence="7">The sequence shown here is derived from an EMBL/GenBank/DDBJ whole genome shotgun (WGS) entry which is preliminary data.</text>
</comment>
<organism evidence="7 8">
    <name type="scientific">Sphaerosporella brunnea</name>
    <dbReference type="NCBI Taxonomy" id="1250544"/>
    <lineage>
        <taxon>Eukaryota</taxon>
        <taxon>Fungi</taxon>
        <taxon>Dikarya</taxon>
        <taxon>Ascomycota</taxon>
        <taxon>Pezizomycotina</taxon>
        <taxon>Pezizomycetes</taxon>
        <taxon>Pezizales</taxon>
        <taxon>Pyronemataceae</taxon>
        <taxon>Sphaerosporella</taxon>
    </lineage>
</organism>
<keyword evidence="4" id="KW-0342">GTP-binding</keyword>
<dbReference type="PANTHER" id="PTHR46498">
    <property type="entry name" value="GTP-BINDING PROTEIN 8"/>
    <property type="match status" value="1"/>
</dbReference>
<dbReference type="InterPro" id="IPR027417">
    <property type="entry name" value="P-loop_NTPase"/>
</dbReference>
<evidence type="ECO:0000256" key="1">
    <source>
        <dbReference type="ARBA" id="ARBA00022723"/>
    </source>
</evidence>
<dbReference type="PANTHER" id="PTHR46498:SF1">
    <property type="entry name" value="GTP-BINDING PROTEIN 8"/>
    <property type="match status" value="1"/>
</dbReference>
<dbReference type="InParanoid" id="A0A5J5EDU1"/>
<accession>A0A5J5EDU1</accession>
<proteinExistence type="predicted"/>
<dbReference type="GO" id="GO:0016787">
    <property type="term" value="F:hydrolase activity"/>
    <property type="evidence" value="ECO:0007669"/>
    <property type="project" value="UniProtKB-KW"/>
</dbReference>
<dbReference type="InterPro" id="IPR052279">
    <property type="entry name" value="EngB_GTPase"/>
</dbReference>
<dbReference type="GO" id="GO:0046872">
    <property type="term" value="F:metal ion binding"/>
    <property type="evidence" value="ECO:0007669"/>
    <property type="project" value="UniProtKB-KW"/>
</dbReference>
<reference evidence="7 8" key="1">
    <citation type="submission" date="2019-09" db="EMBL/GenBank/DDBJ databases">
        <title>Draft genome of the ectomycorrhizal ascomycete Sphaerosporella brunnea.</title>
        <authorList>
            <consortium name="DOE Joint Genome Institute"/>
            <person name="Benucci G.M."/>
            <person name="Marozzi G."/>
            <person name="Antonielli L."/>
            <person name="Sanchez S."/>
            <person name="Marco P."/>
            <person name="Wang X."/>
            <person name="Falini L.B."/>
            <person name="Barry K."/>
            <person name="Haridas S."/>
            <person name="Lipzen A."/>
            <person name="Labutti K."/>
            <person name="Grigoriev I.V."/>
            <person name="Murat C."/>
            <person name="Martin F."/>
            <person name="Albertini E."/>
            <person name="Donnini D."/>
            <person name="Bonito G."/>
        </authorList>
    </citation>
    <scope>NUCLEOTIDE SEQUENCE [LARGE SCALE GENOMIC DNA]</scope>
    <source>
        <strain evidence="7 8">Sb_GMNB300</strain>
    </source>
</reference>
<dbReference type="FunCoup" id="A0A5J5EDU1">
    <property type="interactions" value="247"/>
</dbReference>
<protein>
    <submittedName>
        <fullName evidence="7">P-loop containing nucleoside triphosphate hydrolase protein</fullName>
    </submittedName>
</protein>
<dbReference type="InterPro" id="IPR006073">
    <property type="entry name" value="GTP-bd"/>
</dbReference>
<name>A0A5J5EDU1_9PEZI</name>
<dbReference type="GO" id="GO:0005525">
    <property type="term" value="F:GTP binding"/>
    <property type="evidence" value="ECO:0007669"/>
    <property type="project" value="UniProtKB-KW"/>
</dbReference>
<keyword evidence="2" id="KW-0547">Nucleotide-binding</keyword>
<dbReference type="EMBL" id="VXIS01000480">
    <property type="protein sequence ID" value="KAA8893207.1"/>
    <property type="molecule type" value="Genomic_DNA"/>
</dbReference>
<dbReference type="CDD" id="cd01876">
    <property type="entry name" value="YihA_EngB"/>
    <property type="match status" value="1"/>
</dbReference>
<evidence type="ECO:0000256" key="4">
    <source>
        <dbReference type="ARBA" id="ARBA00023134"/>
    </source>
</evidence>
<keyword evidence="7" id="KW-0378">Hydrolase</keyword>